<accession>A0ABT6C1L1</accession>
<comment type="caution">
    <text evidence="2">The sequence shown here is derived from an EMBL/GenBank/DDBJ whole genome shotgun (WGS) entry which is preliminary data.</text>
</comment>
<evidence type="ECO:0000313" key="3">
    <source>
        <dbReference type="Proteomes" id="UP001528912"/>
    </source>
</evidence>
<proteinExistence type="predicted"/>
<name>A0ABT6C1L1_9MICO</name>
<dbReference type="Proteomes" id="UP001528912">
    <property type="component" value="Unassembled WGS sequence"/>
</dbReference>
<keyword evidence="1" id="KW-1133">Transmembrane helix</keyword>
<feature type="transmembrane region" description="Helical" evidence="1">
    <location>
        <begin position="129"/>
        <end position="147"/>
    </location>
</feature>
<evidence type="ECO:0000313" key="2">
    <source>
        <dbReference type="EMBL" id="MDF8262773.1"/>
    </source>
</evidence>
<sequence>MTTTVDEREPDSVQVIRGPRPVFAAAQDWVWPVVRLVVGFVFFWAFLDKLLALGFATGKDPKTGALDRLGPDAWIHGGSPTYGFLKFGTDSPLSPMYESMAGVSVFDWLFMLGMGGVGLAVILGVATRIATVSGILLMVSLRLALLVPENNPIVDEHLVYALLLIGLAALPAARRFSLATWWEGLAVVRRFPILR</sequence>
<gene>
    <name evidence="2" type="ORF">P4R38_00760</name>
</gene>
<evidence type="ECO:0000256" key="1">
    <source>
        <dbReference type="SAM" id="Phobius"/>
    </source>
</evidence>
<dbReference type="RefSeq" id="WP_275237078.1">
    <property type="nucleotide sequence ID" value="NZ_JARFJC010000013.1"/>
</dbReference>
<evidence type="ECO:0008006" key="4">
    <source>
        <dbReference type="Google" id="ProtNLM"/>
    </source>
</evidence>
<keyword evidence="3" id="KW-1185">Reference proteome</keyword>
<feature type="transmembrane region" description="Helical" evidence="1">
    <location>
        <begin position="105"/>
        <end position="123"/>
    </location>
</feature>
<reference evidence="2 3" key="1">
    <citation type="submission" date="2023-03" db="EMBL/GenBank/DDBJ databases">
        <title>YIM 133296 draft genome.</title>
        <authorList>
            <person name="Xiong L."/>
        </authorList>
    </citation>
    <scope>NUCLEOTIDE SEQUENCE [LARGE SCALE GENOMIC DNA]</scope>
    <source>
        <strain evidence="2 3">YIM 133296</strain>
    </source>
</reference>
<organism evidence="2 3">
    <name type="scientific">Luteipulveratus flavus</name>
    <dbReference type="NCBI Taxonomy" id="3031728"/>
    <lineage>
        <taxon>Bacteria</taxon>
        <taxon>Bacillati</taxon>
        <taxon>Actinomycetota</taxon>
        <taxon>Actinomycetes</taxon>
        <taxon>Micrococcales</taxon>
        <taxon>Dermacoccaceae</taxon>
        <taxon>Luteipulveratus</taxon>
    </lineage>
</organism>
<keyword evidence="1" id="KW-0472">Membrane</keyword>
<feature type="transmembrane region" description="Helical" evidence="1">
    <location>
        <begin position="29"/>
        <end position="47"/>
    </location>
</feature>
<keyword evidence="1" id="KW-0812">Transmembrane</keyword>
<protein>
    <recommendedName>
        <fullName evidence="4">DoxX family protein</fullName>
    </recommendedName>
</protein>
<feature type="transmembrane region" description="Helical" evidence="1">
    <location>
        <begin position="159"/>
        <end position="182"/>
    </location>
</feature>
<dbReference type="EMBL" id="JAROAV010000003">
    <property type="protein sequence ID" value="MDF8262773.1"/>
    <property type="molecule type" value="Genomic_DNA"/>
</dbReference>